<feature type="signal peptide" evidence="1">
    <location>
        <begin position="1"/>
        <end position="26"/>
    </location>
</feature>
<evidence type="ECO:0000313" key="2">
    <source>
        <dbReference type="EMBL" id="MDR7090375.1"/>
    </source>
</evidence>
<keyword evidence="1" id="KW-0732">Signal</keyword>
<dbReference type="EMBL" id="JAVDVX010000004">
    <property type="protein sequence ID" value="MDR7090375.1"/>
    <property type="molecule type" value="Genomic_DNA"/>
</dbReference>
<dbReference type="RefSeq" id="WP_310072647.1">
    <property type="nucleotide sequence ID" value="NZ_JAVDVX010000004.1"/>
</dbReference>
<evidence type="ECO:0000313" key="3">
    <source>
        <dbReference type="Proteomes" id="UP001253595"/>
    </source>
</evidence>
<dbReference type="Gene3D" id="3.10.20.310">
    <property type="entry name" value="membrane protein fhac"/>
    <property type="match status" value="1"/>
</dbReference>
<accession>A0ABU1UYU8</accession>
<proteinExistence type="predicted"/>
<dbReference type="Gene3D" id="2.40.160.50">
    <property type="entry name" value="membrane protein fhac: a member of the omp85/tpsb transporter family"/>
    <property type="match status" value="1"/>
</dbReference>
<organism evidence="2 3">
    <name type="scientific">Cellvibrio fibrivorans</name>
    <dbReference type="NCBI Taxonomy" id="126350"/>
    <lineage>
        <taxon>Bacteria</taxon>
        <taxon>Pseudomonadati</taxon>
        <taxon>Pseudomonadota</taxon>
        <taxon>Gammaproteobacteria</taxon>
        <taxon>Cellvibrionales</taxon>
        <taxon>Cellvibrionaceae</taxon>
        <taxon>Cellvibrio</taxon>
    </lineage>
</organism>
<reference evidence="2 3" key="1">
    <citation type="submission" date="2023-07" db="EMBL/GenBank/DDBJ databases">
        <title>Sorghum-associated microbial communities from plants grown in Nebraska, USA.</title>
        <authorList>
            <person name="Schachtman D."/>
        </authorList>
    </citation>
    <scope>NUCLEOTIDE SEQUENCE [LARGE SCALE GENOMIC DNA]</scope>
    <source>
        <strain evidence="2 3">BE190</strain>
    </source>
</reference>
<keyword evidence="3" id="KW-1185">Reference proteome</keyword>
<feature type="chain" id="PRO_5046510597" description="Bacterial surface antigen (D15) domain-containing protein" evidence="1">
    <location>
        <begin position="27"/>
        <end position="565"/>
    </location>
</feature>
<sequence length="565" mass="63628">MNRSRKCLISLPAFGLCCLFALGVEASELPHGCIAPDCLTVLSNADGVDKDGTNKDNNNKPVVINIRIHPIFDESLPAENNFLFRLANRLHIDTHEKVVARDLLVEDGDYLDASLLAESERILRTRHYFNSASVTSIPEEEGQVNVDVREVWTLLPSVSYSHTGGKTSSGLGLRDSNFLGYGKTVSIVHNSSAERSGDSFDYFDPNTGWHQTTLGLSYDNNSDGQRRKVEFIRPYFSLSTVNAGGITYEQFDREDSVYNAGEIVSLYGHSADKREFFYGAKLAFSNKHNIHRWNVGYAEEEDVFFNLQDTNELLVPRNRHFNTTWIEYSYIQDGYIEANNIQQINRIEDINLGLESRVRIGHADSIYPEYDNTYQLTQDLSQGFLLSPASLLLASIHLDGRYNQGRVYNGLVEGKIAYHWQNFPAGQLYVSLQGARGLRLFGDHELSLGGDMGLRGYPAFYETGDKRYLLTLEQRFYGEREWFSLFHMGYAVFYDQGRAWGDSLIPQTQTGQLRDVGIGLRISGTRTGSRDDSGHNVLHIDLATPLDGGGEVSQLQWLVKVKSSF</sequence>
<evidence type="ECO:0008006" key="4">
    <source>
        <dbReference type="Google" id="ProtNLM"/>
    </source>
</evidence>
<name>A0ABU1UYU8_9GAMM</name>
<comment type="caution">
    <text evidence="2">The sequence shown here is derived from an EMBL/GenBank/DDBJ whole genome shotgun (WGS) entry which is preliminary data.</text>
</comment>
<protein>
    <recommendedName>
        <fullName evidence="4">Bacterial surface antigen (D15) domain-containing protein</fullName>
    </recommendedName>
</protein>
<evidence type="ECO:0000256" key="1">
    <source>
        <dbReference type="SAM" id="SignalP"/>
    </source>
</evidence>
<gene>
    <name evidence="2" type="ORF">J2X05_002399</name>
</gene>
<dbReference type="Proteomes" id="UP001253595">
    <property type="component" value="Unassembled WGS sequence"/>
</dbReference>